<comment type="cofactor">
    <cofactor evidence="3">
        <name>Zn(2+)</name>
        <dbReference type="ChEBI" id="CHEBI:29105"/>
    </cofactor>
    <text evidence="3">Binds 2 Zn(2+) ions.</text>
</comment>
<feature type="binding site" evidence="3">
    <location>
        <position position="374"/>
    </location>
    <ligand>
        <name>Zn(2+)</name>
        <dbReference type="ChEBI" id="CHEBI:29105"/>
        <label>2</label>
    </ligand>
</feature>
<dbReference type="Proteomes" id="UP001302477">
    <property type="component" value="Chromosome"/>
</dbReference>
<dbReference type="EMBL" id="CP137555">
    <property type="protein sequence ID" value="WOX05103.1"/>
    <property type="molecule type" value="Genomic_DNA"/>
</dbReference>
<keyword evidence="1" id="KW-0597">Phosphoprotein</keyword>
<dbReference type="Gene3D" id="3.40.720.10">
    <property type="entry name" value="Alkaline Phosphatase, subunit A"/>
    <property type="match status" value="1"/>
</dbReference>
<evidence type="ECO:0000256" key="5">
    <source>
        <dbReference type="RuleBase" id="RU003946"/>
    </source>
</evidence>
<keyword evidence="3" id="KW-0862">Zinc</keyword>
<evidence type="ECO:0000256" key="1">
    <source>
        <dbReference type="ARBA" id="ARBA00022553"/>
    </source>
</evidence>
<feature type="active site" description="Phosphoserine intermediate" evidence="2">
    <location>
        <position position="96"/>
    </location>
</feature>
<dbReference type="Pfam" id="PF00245">
    <property type="entry name" value="Alk_phosphatase"/>
    <property type="match status" value="1"/>
</dbReference>
<feature type="signal peptide" evidence="6">
    <location>
        <begin position="1"/>
        <end position="32"/>
    </location>
</feature>
<keyword evidence="8" id="KW-1185">Reference proteome</keyword>
<reference evidence="7 8" key="1">
    <citation type="submission" date="2023-10" db="EMBL/GenBank/DDBJ databases">
        <title>Description of Microbulbifer bruguierae sp. nov., isolated from the sediments of mangrove plant Bruguiera sexangula and comparative genomic analyses of the genus Microbulbifer.</title>
        <authorList>
            <person name="Long M."/>
        </authorList>
    </citation>
    <scope>NUCLEOTIDE SEQUENCE [LARGE SCALE GENOMIC DNA]</scope>
    <source>
        <strain evidence="7 8">SPO729</strain>
    </source>
</reference>
<organism evidence="7 8">
    <name type="scientific">Microbulbifer pacificus</name>
    <dbReference type="NCBI Taxonomy" id="407164"/>
    <lineage>
        <taxon>Bacteria</taxon>
        <taxon>Pseudomonadati</taxon>
        <taxon>Pseudomonadota</taxon>
        <taxon>Gammaproteobacteria</taxon>
        <taxon>Cellvibrionales</taxon>
        <taxon>Microbulbiferaceae</taxon>
        <taxon>Microbulbifer</taxon>
    </lineage>
</organism>
<dbReference type="SMART" id="SM00098">
    <property type="entry name" value="alkPPc"/>
    <property type="match status" value="1"/>
</dbReference>
<evidence type="ECO:0000256" key="4">
    <source>
        <dbReference type="PIRSR" id="PIRSR601952-3"/>
    </source>
</evidence>
<feature type="binding site" evidence="3">
    <location>
        <position position="336"/>
    </location>
    <ligand>
        <name>Zn(2+)</name>
        <dbReference type="ChEBI" id="CHEBI:29105"/>
        <label>2</label>
    </ligand>
</feature>
<evidence type="ECO:0000256" key="3">
    <source>
        <dbReference type="PIRSR" id="PIRSR601952-2"/>
    </source>
</evidence>
<dbReference type="GO" id="GO:0046872">
    <property type="term" value="F:metal ion binding"/>
    <property type="evidence" value="ECO:0007669"/>
    <property type="project" value="UniProtKB-KW"/>
</dbReference>
<feature type="binding site" evidence="3">
    <location>
        <position position="332"/>
    </location>
    <ligand>
        <name>Zn(2+)</name>
        <dbReference type="ChEBI" id="CHEBI:29105"/>
        <label>2</label>
    </ligand>
</feature>
<dbReference type="InterPro" id="IPR017850">
    <property type="entry name" value="Alkaline_phosphatase_core_sf"/>
</dbReference>
<keyword evidence="3" id="KW-0479">Metal-binding</keyword>
<evidence type="ECO:0000256" key="2">
    <source>
        <dbReference type="PIRSR" id="PIRSR601952-1"/>
    </source>
</evidence>
<gene>
    <name evidence="7" type="ORF">R5R33_15355</name>
</gene>
<feature type="chain" id="PRO_5043400944" evidence="6">
    <location>
        <begin position="33"/>
        <end position="461"/>
    </location>
</feature>
<dbReference type="PANTHER" id="PTHR11596">
    <property type="entry name" value="ALKALINE PHOSPHATASE"/>
    <property type="match status" value="1"/>
</dbReference>
<sequence length="461" mass="48651">MFRNLKSCNRGSQAVKGLLLLLLAAAPLSGMAEQSTRNVILLIGDGMDDHQITIARNYLQGANGRLTMDNLPVRSAVQVLTIDEQQPERPVYVADSANSATAIATGVTTSRGRIATSAKDDRDLQTIVELAAANQLATGIVTTASVTDATPASFLAHVSNRGCQSPDTMIAQGPYAGFFKSCERDIRANGGPGSIAEQIAGGNVNIVLGGGGQYFAKSNQGDTHPLAEAAANGFQIIDSPSALQRPFNQNKVLGLFAPKDLPVRLHSSNQQPAAFLTVAEGETAEPQPVTCVVNPSSTQAPSLKSMTEAALGHLRARSDKGFFLMVESASIDKESHERRPCGSIGEVQQLEEALQASLEFAAKHPGTLILVTADHGQAAQLVPYPSMFEGFPGAHSIGRLAAIETPEGSLLGVNYATNDALIEEHSGTQVPLLMNQQPGNALNGVITQPQVFQLILRHLLL</sequence>
<dbReference type="EC" id="3.1.3.1" evidence="7"/>
<name>A0AAU0MYC8_9GAMM</name>
<dbReference type="AlphaFoldDB" id="A0AAU0MYC8"/>
<dbReference type="SUPFAM" id="SSF53649">
    <property type="entry name" value="Alkaline phosphatase-like"/>
    <property type="match status" value="1"/>
</dbReference>
<accession>A0AAU0MYC8</accession>
<keyword evidence="6" id="KW-0732">Signal</keyword>
<evidence type="ECO:0000313" key="8">
    <source>
        <dbReference type="Proteomes" id="UP001302477"/>
    </source>
</evidence>
<dbReference type="RefSeq" id="WP_318953577.1">
    <property type="nucleotide sequence ID" value="NZ_CP137555.1"/>
</dbReference>
<feature type="binding site" evidence="3">
    <location>
        <position position="148"/>
    </location>
    <ligand>
        <name>Mg(2+)</name>
        <dbReference type="ChEBI" id="CHEBI:18420"/>
    </ligand>
</feature>
<feature type="binding site" evidence="3">
    <location>
        <position position="375"/>
    </location>
    <ligand>
        <name>Zn(2+)</name>
        <dbReference type="ChEBI" id="CHEBI:29105"/>
        <label>2</label>
    </ligand>
</feature>
<evidence type="ECO:0000256" key="6">
    <source>
        <dbReference type="SAM" id="SignalP"/>
    </source>
</evidence>
<dbReference type="KEGG" id="mpaf:R5R33_15355"/>
<feature type="binding site" evidence="3">
    <location>
        <position position="45"/>
    </location>
    <ligand>
        <name>Zn(2+)</name>
        <dbReference type="ChEBI" id="CHEBI:29105"/>
        <label>2</label>
    </ligand>
</feature>
<feature type="binding site" evidence="3">
    <location>
        <position position="150"/>
    </location>
    <ligand>
        <name>Mg(2+)</name>
        <dbReference type="ChEBI" id="CHEBI:18420"/>
    </ligand>
</feature>
<dbReference type="CDD" id="cd16012">
    <property type="entry name" value="ALP"/>
    <property type="match status" value="1"/>
</dbReference>
<dbReference type="PANTHER" id="PTHR11596:SF5">
    <property type="entry name" value="ALKALINE PHOSPHATASE"/>
    <property type="match status" value="1"/>
</dbReference>
<comment type="cofactor">
    <cofactor evidence="3">
        <name>Mg(2+)</name>
        <dbReference type="ChEBI" id="CHEBI:18420"/>
    </cofactor>
    <text evidence="3">Binds 1 Mg(2+) ion.</text>
</comment>
<keyword evidence="7" id="KW-0378">Hydrolase</keyword>
<keyword evidence="3" id="KW-0460">Magnesium</keyword>
<evidence type="ECO:0000313" key="7">
    <source>
        <dbReference type="EMBL" id="WOX05103.1"/>
    </source>
</evidence>
<proteinExistence type="inferred from homology"/>
<dbReference type="GO" id="GO:0004035">
    <property type="term" value="F:alkaline phosphatase activity"/>
    <property type="evidence" value="ECO:0007669"/>
    <property type="project" value="UniProtKB-EC"/>
</dbReference>
<keyword evidence="4" id="KW-1015">Disulfide bond</keyword>
<feature type="disulfide bond" evidence="4">
    <location>
        <begin position="163"/>
        <end position="182"/>
    </location>
</feature>
<dbReference type="InterPro" id="IPR001952">
    <property type="entry name" value="Alkaline_phosphatase"/>
</dbReference>
<feature type="binding site" evidence="3">
    <location>
        <position position="45"/>
    </location>
    <ligand>
        <name>Mg(2+)</name>
        <dbReference type="ChEBI" id="CHEBI:18420"/>
    </ligand>
</feature>
<comment type="similarity">
    <text evidence="5">Belongs to the alkaline phosphatase family.</text>
</comment>
<feature type="binding site" evidence="3">
    <location>
        <position position="327"/>
    </location>
    <ligand>
        <name>Mg(2+)</name>
        <dbReference type="ChEBI" id="CHEBI:18420"/>
    </ligand>
</feature>
<dbReference type="PRINTS" id="PR00113">
    <property type="entry name" value="ALKPHPHTASE"/>
</dbReference>
<protein>
    <submittedName>
        <fullName evidence="7">Alkaline phosphatase</fullName>
        <ecNumber evidence="7">3.1.3.1</ecNumber>
    </submittedName>
</protein>